<gene>
    <name evidence="3" type="ORF">GUJ93_ZPchr0012g19426</name>
</gene>
<sequence>MSSRRVPVLVSRFLQLLSYCTVGVVCIIISPMVPWGSCCIAAALRRSSLPAPLHYLEPTTADAAAAHSKLTHGRQATTTASVPPPFRSPSSFLLFLLRPLLGSPLPPARPLASPSSVFFPEGSPPGSSLLRPRATEQQDGGGQDGPAAAAVRVPSLSLAGG</sequence>
<feature type="transmembrane region" description="Helical" evidence="2">
    <location>
        <begin position="16"/>
        <end position="44"/>
    </location>
</feature>
<evidence type="ECO:0000256" key="2">
    <source>
        <dbReference type="SAM" id="Phobius"/>
    </source>
</evidence>
<proteinExistence type="predicted"/>
<accession>A0A8J5WR82</accession>
<name>A0A8J5WR82_ZIZPA</name>
<keyword evidence="2" id="KW-0472">Membrane</keyword>
<organism evidence="3 4">
    <name type="scientific">Zizania palustris</name>
    <name type="common">Northern wild rice</name>
    <dbReference type="NCBI Taxonomy" id="103762"/>
    <lineage>
        <taxon>Eukaryota</taxon>
        <taxon>Viridiplantae</taxon>
        <taxon>Streptophyta</taxon>
        <taxon>Embryophyta</taxon>
        <taxon>Tracheophyta</taxon>
        <taxon>Spermatophyta</taxon>
        <taxon>Magnoliopsida</taxon>
        <taxon>Liliopsida</taxon>
        <taxon>Poales</taxon>
        <taxon>Poaceae</taxon>
        <taxon>BOP clade</taxon>
        <taxon>Oryzoideae</taxon>
        <taxon>Oryzeae</taxon>
        <taxon>Zizaniinae</taxon>
        <taxon>Zizania</taxon>
    </lineage>
</organism>
<dbReference type="AlphaFoldDB" id="A0A8J5WR82"/>
<evidence type="ECO:0000256" key="1">
    <source>
        <dbReference type="SAM" id="MobiDB-lite"/>
    </source>
</evidence>
<dbReference type="EMBL" id="JAAALK010000080">
    <property type="protein sequence ID" value="KAG8092674.1"/>
    <property type="molecule type" value="Genomic_DNA"/>
</dbReference>
<keyword evidence="2" id="KW-1133">Transmembrane helix</keyword>
<keyword evidence="4" id="KW-1185">Reference proteome</keyword>
<dbReference type="Proteomes" id="UP000729402">
    <property type="component" value="Unassembled WGS sequence"/>
</dbReference>
<comment type="caution">
    <text evidence="3">The sequence shown here is derived from an EMBL/GenBank/DDBJ whole genome shotgun (WGS) entry which is preliminary data.</text>
</comment>
<protein>
    <submittedName>
        <fullName evidence="3">Uncharacterized protein</fullName>
    </submittedName>
</protein>
<reference evidence="3" key="1">
    <citation type="journal article" date="2021" name="bioRxiv">
        <title>Whole Genome Assembly and Annotation of Northern Wild Rice, Zizania palustris L., Supports a Whole Genome Duplication in the Zizania Genus.</title>
        <authorList>
            <person name="Haas M."/>
            <person name="Kono T."/>
            <person name="Macchietto M."/>
            <person name="Millas R."/>
            <person name="McGilp L."/>
            <person name="Shao M."/>
            <person name="Duquette J."/>
            <person name="Hirsch C.N."/>
            <person name="Kimball J."/>
        </authorList>
    </citation>
    <scope>NUCLEOTIDE SEQUENCE</scope>
    <source>
        <tissue evidence="3">Fresh leaf tissue</tissue>
    </source>
</reference>
<keyword evidence="2" id="KW-0812">Transmembrane</keyword>
<feature type="region of interest" description="Disordered" evidence="1">
    <location>
        <begin position="116"/>
        <end position="161"/>
    </location>
</feature>
<evidence type="ECO:0000313" key="4">
    <source>
        <dbReference type="Proteomes" id="UP000729402"/>
    </source>
</evidence>
<evidence type="ECO:0000313" key="3">
    <source>
        <dbReference type="EMBL" id="KAG8092674.1"/>
    </source>
</evidence>
<reference evidence="3" key="2">
    <citation type="submission" date="2021-02" db="EMBL/GenBank/DDBJ databases">
        <authorList>
            <person name="Kimball J.A."/>
            <person name="Haas M.W."/>
            <person name="Macchietto M."/>
            <person name="Kono T."/>
            <person name="Duquette J."/>
            <person name="Shao M."/>
        </authorList>
    </citation>
    <scope>NUCLEOTIDE SEQUENCE</scope>
    <source>
        <tissue evidence="3">Fresh leaf tissue</tissue>
    </source>
</reference>